<dbReference type="GO" id="GO:0030975">
    <property type="term" value="F:thiamine binding"/>
    <property type="evidence" value="ECO:0007669"/>
    <property type="project" value="TreeGrafter"/>
</dbReference>
<dbReference type="GO" id="GO:0015888">
    <property type="term" value="P:thiamine transport"/>
    <property type="evidence" value="ECO:0007669"/>
    <property type="project" value="TreeGrafter"/>
</dbReference>
<proteinExistence type="predicted"/>
<feature type="signal peptide" evidence="3">
    <location>
        <begin position="1"/>
        <end position="21"/>
    </location>
</feature>
<evidence type="ECO:0000256" key="3">
    <source>
        <dbReference type="SAM" id="SignalP"/>
    </source>
</evidence>
<dbReference type="RefSeq" id="WP_091135810.1">
    <property type="nucleotide sequence ID" value="NZ_FMVJ01000008.1"/>
</dbReference>
<sequence>MNYSAILLTACALLLPTVSQAKEVTVQIWGSTWQSLVEPASKRFEEATGIKVNVVTQSTSGEGLAKLQAQRNNPTVDVWFTTNSVAATASKDEALFAKIPPAKVPNTAGLIPGSYNENWVAMYYYPIGIIYDADAAPLKISKWSDLWSPEVGKSIIAPSMSIYQGSLLMVANQINGGTIDNVDPGFEALEKLNKNVALYYTSDSQARQAFAQGEGKILIGQSAHYRRLKDEGLNVKLITPAPAPMYFDVMMMLNGKNQENAAKFINFIASESEQAALAKAEYMTPVHASVELPKSLAETTPADDARMVLDDLKIADQISNWIARFEGIVSR</sequence>
<gene>
    <name evidence="4" type="ORF">SAMN02927923_02912</name>
</gene>
<name>A0A1G5JYC4_9HYPH</name>
<dbReference type="STRING" id="549386.SAMN02927923_02912"/>
<reference evidence="4 5" key="1">
    <citation type="submission" date="2016-10" db="EMBL/GenBank/DDBJ databases">
        <authorList>
            <person name="de Groot N.N."/>
        </authorList>
    </citation>
    <scope>NUCLEOTIDE SEQUENCE [LARGE SCALE GENOMIC DNA]</scope>
    <source>
        <strain evidence="4 5">CGMCC 1.7666</strain>
    </source>
</reference>
<dbReference type="AlphaFoldDB" id="A0A1G5JYC4"/>
<dbReference type="Pfam" id="PF13416">
    <property type="entry name" value="SBP_bac_8"/>
    <property type="match status" value="1"/>
</dbReference>
<dbReference type="OrthoDB" id="6529964at2"/>
<dbReference type="EMBL" id="FMVJ01000008">
    <property type="protein sequence ID" value="SCY93327.1"/>
    <property type="molecule type" value="Genomic_DNA"/>
</dbReference>
<dbReference type="GO" id="GO:0030288">
    <property type="term" value="C:outer membrane-bounded periplasmic space"/>
    <property type="evidence" value="ECO:0007669"/>
    <property type="project" value="TreeGrafter"/>
</dbReference>
<evidence type="ECO:0000313" key="5">
    <source>
        <dbReference type="Proteomes" id="UP000199569"/>
    </source>
</evidence>
<dbReference type="Proteomes" id="UP000199569">
    <property type="component" value="Unassembled WGS sequence"/>
</dbReference>
<dbReference type="SUPFAM" id="SSF53850">
    <property type="entry name" value="Periplasmic binding protein-like II"/>
    <property type="match status" value="1"/>
</dbReference>
<keyword evidence="1 3" id="KW-0732">Signal</keyword>
<organism evidence="4 5">
    <name type="scientific">Microvirga guangxiensis</name>
    <dbReference type="NCBI Taxonomy" id="549386"/>
    <lineage>
        <taxon>Bacteria</taxon>
        <taxon>Pseudomonadati</taxon>
        <taxon>Pseudomonadota</taxon>
        <taxon>Alphaproteobacteria</taxon>
        <taxon>Hyphomicrobiales</taxon>
        <taxon>Methylobacteriaceae</taxon>
        <taxon>Microvirga</taxon>
    </lineage>
</organism>
<protein>
    <submittedName>
        <fullName evidence="4">Putative spermidine/putrescine transport system substrate-binding protein</fullName>
    </submittedName>
</protein>
<accession>A0A1G5JYC4</accession>
<evidence type="ECO:0000256" key="2">
    <source>
        <dbReference type="ARBA" id="ARBA00022764"/>
    </source>
</evidence>
<feature type="chain" id="PRO_5011511569" evidence="3">
    <location>
        <begin position="22"/>
        <end position="331"/>
    </location>
</feature>
<evidence type="ECO:0000313" key="4">
    <source>
        <dbReference type="EMBL" id="SCY93327.1"/>
    </source>
</evidence>
<keyword evidence="2" id="KW-0574">Periplasm</keyword>
<evidence type="ECO:0000256" key="1">
    <source>
        <dbReference type="ARBA" id="ARBA00022729"/>
    </source>
</evidence>
<dbReference type="Gene3D" id="3.40.190.10">
    <property type="entry name" value="Periplasmic binding protein-like II"/>
    <property type="match status" value="2"/>
</dbReference>
<dbReference type="InterPro" id="IPR006059">
    <property type="entry name" value="SBP"/>
</dbReference>
<dbReference type="PANTHER" id="PTHR30006:SF2">
    <property type="entry name" value="ABC TRANSPORTER SUBSTRATE-BINDING PROTEIN"/>
    <property type="match status" value="1"/>
</dbReference>
<keyword evidence="5" id="KW-1185">Reference proteome</keyword>
<dbReference type="PANTHER" id="PTHR30006">
    <property type="entry name" value="THIAMINE-BINDING PERIPLASMIC PROTEIN-RELATED"/>
    <property type="match status" value="1"/>
</dbReference>
<dbReference type="GO" id="GO:0030976">
    <property type="term" value="F:thiamine pyrophosphate binding"/>
    <property type="evidence" value="ECO:0007669"/>
    <property type="project" value="TreeGrafter"/>
</dbReference>